<accession>A0A2M7XCG5</accession>
<sequence>MHLISAVERKDVDPAPALLLRDEACNELRETELVVEHLLGVGFDPSVLFLNPQSLGPELPQVVRSAVEVAAEAAMRGDLEQALASGWDLHTLVQIILGREAHTLVLAPGRVEEHFIGTFRPLDCETLSFSHGFLHWRWVVGNSILRTFLKNAEYSEENYNKREVLSTQFIEIHTKYQKTALTAALIG</sequence>
<organism evidence="1 2">
    <name type="scientific">Candidatus Uhrbacteria bacterium CG_4_9_14_3_um_filter_50_9</name>
    <dbReference type="NCBI Taxonomy" id="1975035"/>
    <lineage>
        <taxon>Bacteria</taxon>
        <taxon>Candidatus Uhriibacteriota</taxon>
    </lineage>
</organism>
<dbReference type="AlphaFoldDB" id="A0A2M7XCG5"/>
<evidence type="ECO:0000313" key="2">
    <source>
        <dbReference type="Proteomes" id="UP000229385"/>
    </source>
</evidence>
<proteinExistence type="predicted"/>
<gene>
    <name evidence="1" type="ORF">CO174_02655</name>
</gene>
<reference evidence="2" key="1">
    <citation type="submission" date="2017-09" db="EMBL/GenBank/DDBJ databases">
        <title>Depth-based differentiation of microbial function through sediment-hosted aquifers and enrichment of novel symbionts in the deep terrestrial subsurface.</title>
        <authorList>
            <person name="Probst A.J."/>
            <person name="Ladd B."/>
            <person name="Jarett J.K."/>
            <person name="Geller-Mcgrath D.E."/>
            <person name="Sieber C.M.K."/>
            <person name="Emerson J.B."/>
            <person name="Anantharaman K."/>
            <person name="Thomas B.C."/>
            <person name="Malmstrom R."/>
            <person name="Stieglmeier M."/>
            <person name="Klingl A."/>
            <person name="Woyke T."/>
            <person name="Ryan C.M."/>
            <person name="Banfield J.F."/>
        </authorList>
    </citation>
    <scope>NUCLEOTIDE SEQUENCE [LARGE SCALE GENOMIC DNA]</scope>
</reference>
<name>A0A2M7XCG5_9BACT</name>
<dbReference type="Proteomes" id="UP000229385">
    <property type="component" value="Unassembled WGS sequence"/>
</dbReference>
<comment type="caution">
    <text evidence="1">The sequence shown here is derived from an EMBL/GenBank/DDBJ whole genome shotgun (WGS) entry which is preliminary data.</text>
</comment>
<evidence type="ECO:0000313" key="1">
    <source>
        <dbReference type="EMBL" id="PJA45580.1"/>
    </source>
</evidence>
<protein>
    <submittedName>
        <fullName evidence="1">Uncharacterized protein</fullName>
    </submittedName>
</protein>
<dbReference type="EMBL" id="PFWU01000030">
    <property type="protein sequence ID" value="PJA45580.1"/>
    <property type="molecule type" value="Genomic_DNA"/>
</dbReference>